<name>A0ABT1V769_9ACTN</name>
<evidence type="ECO:0000313" key="1">
    <source>
        <dbReference type="EMBL" id="MCQ8193234.1"/>
    </source>
</evidence>
<proteinExistence type="predicted"/>
<comment type="caution">
    <text evidence="1">The sequence shown here is derived from an EMBL/GenBank/DDBJ whole genome shotgun (WGS) entry which is preliminary data.</text>
</comment>
<accession>A0ABT1V769</accession>
<dbReference type="InterPro" id="IPR027417">
    <property type="entry name" value="P-loop_NTPase"/>
</dbReference>
<evidence type="ECO:0000313" key="2">
    <source>
        <dbReference type="Proteomes" id="UP001204746"/>
    </source>
</evidence>
<dbReference type="Proteomes" id="UP001204746">
    <property type="component" value="Unassembled WGS sequence"/>
</dbReference>
<dbReference type="RefSeq" id="WP_256654078.1">
    <property type="nucleotide sequence ID" value="NZ_JANIAA010000032.1"/>
</dbReference>
<reference evidence="1 2" key="1">
    <citation type="submission" date="2022-07" db="EMBL/GenBank/DDBJ databases">
        <authorList>
            <person name="Phongsopitanun W."/>
            <person name="Tanasupawat S."/>
        </authorList>
    </citation>
    <scope>NUCLEOTIDE SEQUENCE [LARGE SCALE GENOMIC DNA]</scope>
    <source>
        <strain evidence="1 2">RCU-064</strain>
    </source>
</reference>
<evidence type="ECO:0008006" key="3">
    <source>
        <dbReference type="Google" id="ProtNLM"/>
    </source>
</evidence>
<protein>
    <recommendedName>
        <fullName evidence="3">ABC transporter ATP-binding protein</fullName>
    </recommendedName>
</protein>
<dbReference type="SUPFAM" id="SSF52540">
    <property type="entry name" value="P-loop containing nucleoside triphosphate hydrolases"/>
    <property type="match status" value="1"/>
</dbReference>
<dbReference type="EMBL" id="JANIAA010000032">
    <property type="protein sequence ID" value="MCQ8193234.1"/>
    <property type="molecule type" value="Genomic_DNA"/>
</dbReference>
<keyword evidence="2" id="KW-1185">Reference proteome</keyword>
<organism evidence="1 2">
    <name type="scientific">Streptomyces rugosispiralis</name>
    <dbReference type="NCBI Taxonomy" id="2967341"/>
    <lineage>
        <taxon>Bacteria</taxon>
        <taxon>Bacillati</taxon>
        <taxon>Actinomycetota</taxon>
        <taxon>Actinomycetes</taxon>
        <taxon>Kitasatosporales</taxon>
        <taxon>Streptomycetaceae</taxon>
        <taxon>Streptomyces</taxon>
    </lineage>
</organism>
<sequence length="46" mass="4920">MSALSRPAWRHPPNLLLDEPVAGLDRRTAEALLTALPARGITSAGR</sequence>
<dbReference type="Gene3D" id="3.40.50.300">
    <property type="entry name" value="P-loop containing nucleotide triphosphate hydrolases"/>
    <property type="match status" value="1"/>
</dbReference>
<gene>
    <name evidence="1" type="ORF">NP777_34265</name>
</gene>